<reference evidence="1" key="1">
    <citation type="journal article" date="2021" name="Proc. Natl. Acad. Sci. U.S.A.">
        <title>A Catalog of Tens of Thousands of Viruses from Human Metagenomes Reveals Hidden Associations with Chronic Diseases.</title>
        <authorList>
            <person name="Tisza M.J."/>
            <person name="Buck C.B."/>
        </authorList>
    </citation>
    <scope>NUCLEOTIDE SEQUENCE</scope>
    <source>
        <strain evidence="1">CtiOl67</strain>
    </source>
</reference>
<organism evidence="1">
    <name type="scientific">Siphoviridae sp. ctiOl67</name>
    <dbReference type="NCBI Taxonomy" id="2825622"/>
    <lineage>
        <taxon>Viruses</taxon>
        <taxon>Duplodnaviria</taxon>
        <taxon>Heunggongvirae</taxon>
        <taxon>Uroviricota</taxon>
        <taxon>Caudoviricetes</taxon>
    </lineage>
</organism>
<proteinExistence type="predicted"/>
<protein>
    <submittedName>
        <fullName evidence="1">Uncharacterized protein</fullName>
    </submittedName>
</protein>
<accession>A0A8S5QIC3</accession>
<dbReference type="EMBL" id="BK015666">
    <property type="protein sequence ID" value="DAE19054.1"/>
    <property type="molecule type" value="Genomic_DNA"/>
</dbReference>
<sequence>MISCSCEDFYYRFSYYDTVNGINSGEPQMIPSPITNPNDTKGAGCKHICLVLSNSTWLIKLASTIYNYVNYM</sequence>
<name>A0A8S5QIC3_9CAUD</name>
<evidence type="ECO:0000313" key="1">
    <source>
        <dbReference type="EMBL" id="DAE19054.1"/>
    </source>
</evidence>